<evidence type="ECO:0000313" key="2">
    <source>
        <dbReference type="Proteomes" id="UP000198379"/>
    </source>
</evidence>
<dbReference type="AlphaFoldDB" id="A0A238WEJ3"/>
<reference evidence="1 2" key="1">
    <citation type="submission" date="2017-06" db="EMBL/GenBank/DDBJ databases">
        <authorList>
            <person name="Kim H.J."/>
            <person name="Triplett B.A."/>
        </authorList>
    </citation>
    <scope>NUCLEOTIDE SEQUENCE [LARGE SCALE GENOMIC DNA]</scope>
    <source>
        <strain evidence="1 2">DSM 25597</strain>
    </source>
</reference>
<protein>
    <submittedName>
        <fullName evidence="1">Uncharacterized protein</fullName>
    </submittedName>
</protein>
<keyword evidence="2" id="KW-1185">Reference proteome</keyword>
<dbReference type="OrthoDB" id="1364277at2"/>
<accession>A0A238WEJ3</accession>
<dbReference type="RefSeq" id="WP_089370293.1">
    <property type="nucleotide sequence ID" value="NZ_BMEP01000003.1"/>
</dbReference>
<dbReference type="EMBL" id="FZNY01000001">
    <property type="protein sequence ID" value="SNR44868.1"/>
    <property type="molecule type" value="Genomic_DNA"/>
</dbReference>
<dbReference type="PROSITE" id="PS51257">
    <property type="entry name" value="PROKAR_LIPOPROTEIN"/>
    <property type="match status" value="1"/>
</dbReference>
<evidence type="ECO:0000313" key="1">
    <source>
        <dbReference type="EMBL" id="SNR44868.1"/>
    </source>
</evidence>
<organism evidence="1 2">
    <name type="scientific">Dokdonia pacifica</name>
    <dbReference type="NCBI Taxonomy" id="1627892"/>
    <lineage>
        <taxon>Bacteria</taxon>
        <taxon>Pseudomonadati</taxon>
        <taxon>Bacteroidota</taxon>
        <taxon>Flavobacteriia</taxon>
        <taxon>Flavobacteriales</taxon>
        <taxon>Flavobacteriaceae</taxon>
        <taxon>Dokdonia</taxon>
    </lineage>
</organism>
<sequence length="159" mass="17542">MRLVISPFIIITTIIMSSCGGHKNTSFEKEGTLVFKNATYSKWVAGIKGGGAGYNINLLLDQDYQEVKLDSLYFKEFSTSLIGNGAGLYTGYIDNGQNSEVLTPVYGESPKVTETPNQKNLQTLFELTGDEAVVSYLQDGDTKYYKLTLTRNTSISLPR</sequence>
<name>A0A238WEJ3_9FLAO</name>
<gene>
    <name evidence="1" type="ORF">SAMN06265376_101991</name>
</gene>
<proteinExistence type="predicted"/>
<dbReference type="Proteomes" id="UP000198379">
    <property type="component" value="Unassembled WGS sequence"/>
</dbReference>